<accession>A0A8J4BXM4</accession>
<comment type="caution">
    <text evidence="2">The sequence shown here is derived from an EMBL/GenBank/DDBJ whole genome shotgun (WGS) entry which is preliminary data.</text>
</comment>
<protein>
    <submittedName>
        <fullName evidence="2">Uncharacterized protein</fullName>
    </submittedName>
</protein>
<dbReference type="OrthoDB" id="544344at2759"/>
<feature type="transmembrane region" description="Helical" evidence="1">
    <location>
        <begin position="134"/>
        <end position="154"/>
    </location>
</feature>
<evidence type="ECO:0000313" key="3">
    <source>
        <dbReference type="Proteomes" id="UP000747110"/>
    </source>
</evidence>
<evidence type="ECO:0000256" key="1">
    <source>
        <dbReference type="SAM" id="Phobius"/>
    </source>
</evidence>
<dbReference type="Proteomes" id="UP000747110">
    <property type="component" value="Unassembled WGS sequence"/>
</dbReference>
<dbReference type="AlphaFoldDB" id="A0A8J4BXM4"/>
<dbReference type="EMBL" id="BNCP01000002">
    <property type="protein sequence ID" value="GIL70131.1"/>
    <property type="molecule type" value="Genomic_DNA"/>
</dbReference>
<dbReference type="PANTHER" id="PTHR33104:SF2">
    <property type="entry name" value="CXC3 LIKE CYSTEINE CLUSTER DOMAIN-CONTAINING PROTEIN"/>
    <property type="match status" value="1"/>
</dbReference>
<dbReference type="PANTHER" id="PTHR33104">
    <property type="entry name" value="SI:DKEY-29D5.2"/>
    <property type="match status" value="1"/>
</dbReference>
<keyword evidence="1" id="KW-0812">Transmembrane</keyword>
<reference evidence="2" key="1">
    <citation type="journal article" date="2021" name="Proc. Natl. Acad. Sci. U.S.A.">
        <title>Three genomes in the algal genus Volvox reveal the fate of a haploid sex-determining region after a transition to homothallism.</title>
        <authorList>
            <person name="Yamamoto K."/>
            <person name="Hamaji T."/>
            <person name="Kawai-Toyooka H."/>
            <person name="Matsuzaki R."/>
            <person name="Takahashi F."/>
            <person name="Nishimura Y."/>
            <person name="Kawachi M."/>
            <person name="Noguchi H."/>
            <person name="Minakuchi Y."/>
            <person name="Umen J.G."/>
            <person name="Toyoda A."/>
            <person name="Nozaki H."/>
        </authorList>
    </citation>
    <scope>NUCLEOTIDE SEQUENCE</scope>
    <source>
        <strain evidence="2">NIES-3786</strain>
    </source>
</reference>
<name>A0A8J4BXM4_9CHLO</name>
<evidence type="ECO:0000313" key="2">
    <source>
        <dbReference type="EMBL" id="GIL70131.1"/>
    </source>
</evidence>
<keyword evidence="3" id="KW-1185">Reference proteome</keyword>
<keyword evidence="1" id="KW-1133">Transmembrane helix</keyword>
<organism evidence="2 3">
    <name type="scientific">Volvox reticuliferus</name>
    <dbReference type="NCBI Taxonomy" id="1737510"/>
    <lineage>
        <taxon>Eukaryota</taxon>
        <taxon>Viridiplantae</taxon>
        <taxon>Chlorophyta</taxon>
        <taxon>core chlorophytes</taxon>
        <taxon>Chlorophyceae</taxon>
        <taxon>CS clade</taxon>
        <taxon>Chlamydomonadales</taxon>
        <taxon>Volvocaceae</taxon>
        <taxon>Volvox</taxon>
    </lineage>
</organism>
<proteinExistence type="predicted"/>
<sequence>MYAFSLECQKLFGHTRQAGVGRGTGEPAEVVNSVLGPHGAITRYMSPANREAHIEHVARRYCRQVLLGLPARMWRMRVRAKAVEHAMEKRVQDLEASLGEEKQQTLPTRIAALHSTPPSPHPITIQHAKQTWHCAGHCIIIVIIIIVIVIIVVIRGHCPSCSSCALQCCTSPVSCHILGESKSCEIWKQARHGGTTRAEKVQGASNTKRPGIVQRNGRCVDGNGFQLALVGCLSQQARKMQDKQEWGTATPGTELKQHRMAQVGTRHVEECEYNDDY</sequence>
<keyword evidence="1" id="KW-0472">Membrane</keyword>
<gene>
    <name evidence="2" type="ORF">Vretifemale_1000</name>
</gene>